<dbReference type="PATRIC" id="fig|1265822.4.peg.4283"/>
<sequence length="140" mass="15597">MSEGINLNTVANGALQEKFNHEHQKVIENISDLNTDAQKKREIIIKLTYNPGKKRDQSNVSISVSSKLQPHEAQETTILFGQDSQGDFVSNELKSGMQGQNYMDVDTGEVKDDIGNTISEPKGSEMEQSDNVVDWRKASK</sequence>
<accession>W7CS56</accession>
<proteinExistence type="predicted"/>
<evidence type="ECO:0000256" key="1">
    <source>
        <dbReference type="SAM" id="MobiDB-lite"/>
    </source>
</evidence>
<comment type="caution">
    <text evidence="2">The sequence shown here is derived from an EMBL/GenBank/DDBJ whole genome shotgun (WGS) entry which is preliminary data.</text>
</comment>
<gene>
    <name evidence="2" type="ORF">MCOL2_20972</name>
</gene>
<organism evidence="2 3">
    <name type="scientific">Listeria fleischmannii FSL S10-1203</name>
    <dbReference type="NCBI Taxonomy" id="1265822"/>
    <lineage>
        <taxon>Bacteria</taxon>
        <taxon>Bacillati</taxon>
        <taxon>Bacillota</taxon>
        <taxon>Bacilli</taxon>
        <taxon>Bacillales</taxon>
        <taxon>Listeriaceae</taxon>
        <taxon>Listeria</taxon>
    </lineage>
</organism>
<dbReference type="AlphaFoldDB" id="W7CS56"/>
<dbReference type="Proteomes" id="UP000019241">
    <property type="component" value="Unassembled WGS sequence"/>
</dbReference>
<dbReference type="RefSeq" id="WP_036065726.1">
    <property type="nucleotide sequence ID" value="NZ_AODM01000114.1"/>
</dbReference>
<evidence type="ECO:0000313" key="2">
    <source>
        <dbReference type="EMBL" id="EUJ42479.1"/>
    </source>
</evidence>
<dbReference type="EMBL" id="AODM01000114">
    <property type="protein sequence ID" value="EUJ42479.1"/>
    <property type="molecule type" value="Genomic_DNA"/>
</dbReference>
<evidence type="ECO:0000313" key="3">
    <source>
        <dbReference type="Proteomes" id="UP000019241"/>
    </source>
</evidence>
<feature type="region of interest" description="Disordered" evidence="1">
    <location>
        <begin position="97"/>
        <end position="140"/>
    </location>
</feature>
<protein>
    <submittedName>
        <fullName evidence="2">Uncharacterized protein</fullName>
    </submittedName>
</protein>
<reference evidence="2 3" key="1">
    <citation type="submission" date="2012-12" db="EMBL/GenBank/DDBJ databases">
        <title>Novel taxa of Listeriaceae from agricultural environments in the United States.</title>
        <authorList>
            <person name="den Bakker H.C."/>
            <person name="Allred A."/>
            <person name="Warchocki S."/>
            <person name="Wright E.M."/>
            <person name="Burrell A."/>
            <person name="Nightingale K.K."/>
            <person name="Kephart D."/>
            <person name="Wiedmann M."/>
        </authorList>
    </citation>
    <scope>NUCLEOTIDE SEQUENCE [LARGE SCALE GENOMIC DNA]</scope>
    <source>
        <strain evidence="2 3">FSL S10-1203</strain>
    </source>
</reference>
<name>W7CS56_9LIST</name>